<sequence length="203" mass="23022">MLDSSDSSRSATPATPTRKRPRPPSLRLDHLGIDPTDIVGKVLKRARRSPTHPALTLDFDDDTTVQVLVDGYDPHHPGIPKVLETDPFLEALLANGQLVDLTILDCAFITLCDAAFQKSGTTHDATETRWDQKHLALAFKFVGESPRWHCVWATLEEHDRTLGTCTFRSYDDVYLEMLQRSPKKRKYSNNSQSNHSRQRSHQF</sequence>
<protein>
    <submittedName>
        <fullName evidence="1">Uncharacterized protein</fullName>
    </submittedName>
</protein>
<evidence type="ECO:0000313" key="2">
    <source>
        <dbReference type="Proteomes" id="UP000308600"/>
    </source>
</evidence>
<gene>
    <name evidence="1" type="ORF">BDN72DRAFT_820883</name>
</gene>
<organism evidence="1 2">
    <name type="scientific">Pluteus cervinus</name>
    <dbReference type="NCBI Taxonomy" id="181527"/>
    <lineage>
        <taxon>Eukaryota</taxon>
        <taxon>Fungi</taxon>
        <taxon>Dikarya</taxon>
        <taxon>Basidiomycota</taxon>
        <taxon>Agaricomycotina</taxon>
        <taxon>Agaricomycetes</taxon>
        <taxon>Agaricomycetidae</taxon>
        <taxon>Agaricales</taxon>
        <taxon>Pluteineae</taxon>
        <taxon>Pluteaceae</taxon>
        <taxon>Pluteus</taxon>
    </lineage>
</organism>
<reference evidence="1 2" key="1">
    <citation type="journal article" date="2019" name="Nat. Ecol. Evol.">
        <title>Megaphylogeny resolves global patterns of mushroom evolution.</title>
        <authorList>
            <person name="Varga T."/>
            <person name="Krizsan K."/>
            <person name="Foldi C."/>
            <person name="Dima B."/>
            <person name="Sanchez-Garcia M."/>
            <person name="Sanchez-Ramirez S."/>
            <person name="Szollosi G.J."/>
            <person name="Szarkandi J.G."/>
            <person name="Papp V."/>
            <person name="Albert L."/>
            <person name="Andreopoulos W."/>
            <person name="Angelini C."/>
            <person name="Antonin V."/>
            <person name="Barry K.W."/>
            <person name="Bougher N.L."/>
            <person name="Buchanan P."/>
            <person name="Buyck B."/>
            <person name="Bense V."/>
            <person name="Catcheside P."/>
            <person name="Chovatia M."/>
            <person name="Cooper J."/>
            <person name="Damon W."/>
            <person name="Desjardin D."/>
            <person name="Finy P."/>
            <person name="Geml J."/>
            <person name="Haridas S."/>
            <person name="Hughes K."/>
            <person name="Justo A."/>
            <person name="Karasinski D."/>
            <person name="Kautmanova I."/>
            <person name="Kiss B."/>
            <person name="Kocsube S."/>
            <person name="Kotiranta H."/>
            <person name="LaButti K.M."/>
            <person name="Lechner B.E."/>
            <person name="Liimatainen K."/>
            <person name="Lipzen A."/>
            <person name="Lukacs Z."/>
            <person name="Mihaltcheva S."/>
            <person name="Morgado L.N."/>
            <person name="Niskanen T."/>
            <person name="Noordeloos M.E."/>
            <person name="Ohm R.A."/>
            <person name="Ortiz-Santana B."/>
            <person name="Ovrebo C."/>
            <person name="Racz N."/>
            <person name="Riley R."/>
            <person name="Savchenko A."/>
            <person name="Shiryaev A."/>
            <person name="Soop K."/>
            <person name="Spirin V."/>
            <person name="Szebenyi C."/>
            <person name="Tomsovsky M."/>
            <person name="Tulloss R.E."/>
            <person name="Uehling J."/>
            <person name="Grigoriev I.V."/>
            <person name="Vagvolgyi C."/>
            <person name="Papp T."/>
            <person name="Martin F.M."/>
            <person name="Miettinen O."/>
            <person name="Hibbett D.S."/>
            <person name="Nagy L.G."/>
        </authorList>
    </citation>
    <scope>NUCLEOTIDE SEQUENCE [LARGE SCALE GENOMIC DNA]</scope>
    <source>
        <strain evidence="1 2">NL-1719</strain>
    </source>
</reference>
<dbReference type="EMBL" id="ML208346">
    <property type="protein sequence ID" value="TFK68663.1"/>
    <property type="molecule type" value="Genomic_DNA"/>
</dbReference>
<evidence type="ECO:0000313" key="1">
    <source>
        <dbReference type="EMBL" id="TFK68663.1"/>
    </source>
</evidence>
<name>A0ACD3ART9_9AGAR</name>
<dbReference type="Proteomes" id="UP000308600">
    <property type="component" value="Unassembled WGS sequence"/>
</dbReference>
<keyword evidence="2" id="KW-1185">Reference proteome</keyword>
<proteinExistence type="predicted"/>
<accession>A0ACD3ART9</accession>